<evidence type="ECO:0000313" key="7">
    <source>
        <dbReference type="EMBL" id="RGP35187.1"/>
    </source>
</evidence>
<protein>
    <submittedName>
        <fullName evidence="7">ATP-binding cassette domain-containing protein</fullName>
    </submittedName>
</protein>
<gene>
    <name evidence="7" type="ORF">D1012_21315</name>
</gene>
<dbReference type="GO" id="GO:0005886">
    <property type="term" value="C:plasma membrane"/>
    <property type="evidence" value="ECO:0007669"/>
    <property type="project" value="UniProtKB-SubCell"/>
</dbReference>
<reference evidence="7 8" key="1">
    <citation type="submission" date="2018-08" db="EMBL/GenBank/DDBJ databases">
        <title>Flavobacterium tibetense sp. nov., isolated from a wetland YonghuCo on Tibetan Plateau.</title>
        <authorList>
            <person name="Phurbu D."/>
            <person name="Lu H."/>
            <person name="Xing P."/>
        </authorList>
    </citation>
    <scope>NUCLEOTIDE SEQUENCE [LARGE SCALE GENOMIC DNA]</scope>
    <source>
        <strain evidence="7 8">DJC</strain>
    </source>
</reference>
<evidence type="ECO:0000256" key="3">
    <source>
        <dbReference type="ARBA" id="ARBA00022448"/>
    </source>
</evidence>
<dbReference type="OrthoDB" id="9802264at2"/>
<dbReference type="GO" id="GO:0015833">
    <property type="term" value="P:peptide transport"/>
    <property type="evidence" value="ECO:0007669"/>
    <property type="project" value="InterPro"/>
</dbReference>
<dbReference type="GO" id="GO:0016887">
    <property type="term" value="F:ATP hydrolysis activity"/>
    <property type="evidence" value="ECO:0007669"/>
    <property type="project" value="InterPro"/>
</dbReference>
<dbReference type="InterPro" id="IPR027417">
    <property type="entry name" value="P-loop_NTPase"/>
</dbReference>
<dbReference type="InterPro" id="IPR003593">
    <property type="entry name" value="AAA+_ATPase"/>
</dbReference>
<keyword evidence="4" id="KW-0547">Nucleotide-binding</keyword>
<dbReference type="Pfam" id="PF08352">
    <property type="entry name" value="oligo_HPY"/>
    <property type="match status" value="1"/>
</dbReference>
<dbReference type="AlphaFoldDB" id="A0A411YWB6"/>
<dbReference type="GO" id="GO:0005524">
    <property type="term" value="F:ATP binding"/>
    <property type="evidence" value="ECO:0007669"/>
    <property type="project" value="UniProtKB-KW"/>
</dbReference>
<dbReference type="PANTHER" id="PTHR43776">
    <property type="entry name" value="TRANSPORT ATP-BINDING PROTEIN"/>
    <property type="match status" value="1"/>
</dbReference>
<dbReference type="InterPro" id="IPR013563">
    <property type="entry name" value="Oligopep_ABC_C"/>
</dbReference>
<keyword evidence="5 7" id="KW-0067">ATP-binding</keyword>
<proteinExistence type="inferred from homology"/>
<evidence type="ECO:0000256" key="1">
    <source>
        <dbReference type="ARBA" id="ARBA00004417"/>
    </source>
</evidence>
<dbReference type="PROSITE" id="PS50893">
    <property type="entry name" value="ABC_TRANSPORTER_2"/>
    <property type="match status" value="1"/>
</dbReference>
<dbReference type="NCBIfam" id="TIGR01727">
    <property type="entry name" value="oligo_HPY"/>
    <property type="match status" value="1"/>
</dbReference>
<dbReference type="Gene3D" id="3.40.50.300">
    <property type="entry name" value="P-loop containing nucleotide triphosphate hydrolases"/>
    <property type="match status" value="1"/>
</dbReference>
<evidence type="ECO:0000259" key="6">
    <source>
        <dbReference type="PROSITE" id="PS50893"/>
    </source>
</evidence>
<comment type="subcellular location">
    <subcellularLocation>
        <location evidence="1">Cell inner membrane</location>
        <topology evidence="1">Peripheral membrane protein</topology>
    </subcellularLocation>
</comment>
<dbReference type="SMART" id="SM00382">
    <property type="entry name" value="AAA"/>
    <property type="match status" value="1"/>
</dbReference>
<dbReference type="PANTHER" id="PTHR43776:SF7">
    <property type="entry name" value="D,D-DIPEPTIDE TRANSPORT ATP-BINDING PROTEIN DDPF-RELATED"/>
    <property type="match status" value="1"/>
</dbReference>
<keyword evidence="3" id="KW-0813">Transport</keyword>
<keyword evidence="8" id="KW-1185">Reference proteome</keyword>
<dbReference type="Pfam" id="PF00005">
    <property type="entry name" value="ABC_tran"/>
    <property type="match status" value="1"/>
</dbReference>
<dbReference type="CDD" id="cd03257">
    <property type="entry name" value="ABC_NikE_OppD_transporters"/>
    <property type="match status" value="1"/>
</dbReference>
<dbReference type="GO" id="GO:0055085">
    <property type="term" value="P:transmembrane transport"/>
    <property type="evidence" value="ECO:0007669"/>
    <property type="project" value="UniProtKB-ARBA"/>
</dbReference>
<feature type="domain" description="ABC transporter" evidence="6">
    <location>
        <begin position="6"/>
        <end position="254"/>
    </location>
</feature>
<dbReference type="InterPro" id="IPR050319">
    <property type="entry name" value="ABC_transp_ATP-bind"/>
</dbReference>
<dbReference type="RefSeq" id="WP_118156139.1">
    <property type="nucleotide sequence ID" value="NZ_QWEY01000020.1"/>
</dbReference>
<comment type="similarity">
    <text evidence="2">Belongs to the ABC transporter superfamily.</text>
</comment>
<dbReference type="EMBL" id="QWEY01000020">
    <property type="protein sequence ID" value="RGP35187.1"/>
    <property type="molecule type" value="Genomic_DNA"/>
</dbReference>
<evidence type="ECO:0000313" key="8">
    <source>
        <dbReference type="Proteomes" id="UP000284547"/>
    </source>
</evidence>
<sequence>MNDALLSVTDLRVHYPVTDRAGNRRLLKAVDGVSFDIGRGRTLALVGESGCGKSTMGYGILGLAPITSGKVVYDGQDLGTLSTAARRALLAREMQIVFQDPAAALNPKMTIAESICEPMRIRGVDAAEQDRRLRRVMDLVGLSTVQAPRLPSQVSGGQRQRVVIARALSLDPKLIVCDEPVSALDVSIRSQVLNILMELQAELGLSYLFISHDLSVVRHIADEVIVMYLGRVMEQGPTDPVFDTPTHPYTEALLSAIPLPDPVAQRARKRIVLQGEIPSPLAAPEGCPFVTRCPISTARCVTERPAFTSSSRGTAFACHERAPS</sequence>
<organism evidence="7 8">
    <name type="scientific">Pseudotabrizicola alkalilacus</name>
    <dbReference type="NCBI Taxonomy" id="2305252"/>
    <lineage>
        <taxon>Bacteria</taxon>
        <taxon>Pseudomonadati</taxon>
        <taxon>Pseudomonadota</taxon>
        <taxon>Alphaproteobacteria</taxon>
        <taxon>Rhodobacterales</taxon>
        <taxon>Paracoccaceae</taxon>
        <taxon>Pseudotabrizicola</taxon>
    </lineage>
</organism>
<evidence type="ECO:0000256" key="5">
    <source>
        <dbReference type="ARBA" id="ARBA00022840"/>
    </source>
</evidence>
<dbReference type="InterPro" id="IPR003439">
    <property type="entry name" value="ABC_transporter-like_ATP-bd"/>
</dbReference>
<evidence type="ECO:0000256" key="2">
    <source>
        <dbReference type="ARBA" id="ARBA00005417"/>
    </source>
</evidence>
<dbReference type="SUPFAM" id="SSF52540">
    <property type="entry name" value="P-loop containing nucleoside triphosphate hydrolases"/>
    <property type="match status" value="1"/>
</dbReference>
<name>A0A411YWB6_9RHOB</name>
<dbReference type="FunFam" id="3.40.50.300:FF:000016">
    <property type="entry name" value="Oligopeptide ABC transporter ATP-binding component"/>
    <property type="match status" value="1"/>
</dbReference>
<dbReference type="Proteomes" id="UP000284547">
    <property type="component" value="Unassembled WGS sequence"/>
</dbReference>
<dbReference type="InterPro" id="IPR017871">
    <property type="entry name" value="ABC_transporter-like_CS"/>
</dbReference>
<accession>A0A411YWB6</accession>
<comment type="caution">
    <text evidence="7">The sequence shown here is derived from an EMBL/GenBank/DDBJ whole genome shotgun (WGS) entry which is preliminary data.</text>
</comment>
<dbReference type="PROSITE" id="PS00211">
    <property type="entry name" value="ABC_TRANSPORTER_1"/>
    <property type="match status" value="1"/>
</dbReference>
<evidence type="ECO:0000256" key="4">
    <source>
        <dbReference type="ARBA" id="ARBA00022741"/>
    </source>
</evidence>